<sequence>MHLDCLPIVVVCTNVKEAFKIDYLNTEVLNQLTDPNDPVEIMEALRASKTAHKIFTAGERIYALRVATETGIYAGVPWKDIQGLTKFKNSQHRGCDSFLDALAYMLDKGHLRHERPSVFAPAPQATSTARSASRVPSPVKNASRAPSPVKREPSLSPPITPARAVRSSSPTKLSHMQATPATPSPSKAFRAVSPEVISRTRSVPLGFTSSRGYPIISTSASAAVHPPSAFRAAADTYPPPPAHSVQHAQSASVRFATSSTTRRESENDVTFVDQLDRLNLHPGPTLTIEILRHIIRPPPEMRAERDAGLPPLYLGPDVDRWLANRNLESGDILRYLQAFLWAPDVSDFVRMVGRPGPAELRAVDAEYLWTLLSNWLPDETH</sequence>
<feature type="region of interest" description="Disordered" evidence="1">
    <location>
        <begin position="119"/>
        <end position="189"/>
    </location>
</feature>
<dbReference type="AlphaFoldDB" id="A0A060SMB2"/>
<evidence type="ECO:0000313" key="2">
    <source>
        <dbReference type="EMBL" id="CDO75291.1"/>
    </source>
</evidence>
<evidence type="ECO:0000256" key="1">
    <source>
        <dbReference type="SAM" id="MobiDB-lite"/>
    </source>
</evidence>
<dbReference type="OMA" id="ADAQYLW"/>
<comment type="caution">
    <text evidence="2">The sequence shown here is derived from an EMBL/GenBank/DDBJ whole genome shotgun (WGS) entry which is preliminary data.</text>
</comment>
<dbReference type="OrthoDB" id="2731825at2759"/>
<accession>A0A060SMB2</accession>
<dbReference type="STRING" id="5643.A0A060SMB2"/>
<evidence type="ECO:0000313" key="3">
    <source>
        <dbReference type="Proteomes" id="UP000029665"/>
    </source>
</evidence>
<keyword evidence="3" id="KW-1185">Reference proteome</keyword>
<dbReference type="Proteomes" id="UP000029665">
    <property type="component" value="Unassembled WGS sequence"/>
</dbReference>
<organism evidence="2 3">
    <name type="scientific">Pycnoporus cinnabarinus</name>
    <name type="common">Cinnabar-red polypore</name>
    <name type="synonym">Trametes cinnabarina</name>
    <dbReference type="NCBI Taxonomy" id="5643"/>
    <lineage>
        <taxon>Eukaryota</taxon>
        <taxon>Fungi</taxon>
        <taxon>Dikarya</taxon>
        <taxon>Basidiomycota</taxon>
        <taxon>Agaricomycotina</taxon>
        <taxon>Agaricomycetes</taxon>
        <taxon>Polyporales</taxon>
        <taxon>Polyporaceae</taxon>
        <taxon>Trametes</taxon>
    </lineage>
</organism>
<feature type="compositionally biased region" description="Polar residues" evidence="1">
    <location>
        <begin position="166"/>
        <end position="185"/>
    </location>
</feature>
<dbReference type="HOGENOM" id="CLU_725916_0_0_1"/>
<proteinExistence type="predicted"/>
<gene>
    <name evidence="2" type="ORF">BN946_scf184932.g2</name>
</gene>
<reference evidence="2" key="1">
    <citation type="submission" date="2014-01" db="EMBL/GenBank/DDBJ databases">
        <title>The genome of the white-rot fungus Pycnoporus cinnabarinus: a basidiomycete model with a versatile arsenal for lignocellulosic biomass breakdown.</title>
        <authorList>
            <person name="Levasseur A."/>
            <person name="Lomascolo A."/>
            <person name="Ruiz-Duenas F.J."/>
            <person name="Uzan E."/>
            <person name="Piumi F."/>
            <person name="Kues U."/>
            <person name="Ram A.F.J."/>
            <person name="Murat C."/>
            <person name="Haon M."/>
            <person name="Benoit I."/>
            <person name="Arfi Y."/>
            <person name="Chevret D."/>
            <person name="Drula E."/>
            <person name="Kwon M.J."/>
            <person name="Gouret P."/>
            <person name="Lesage-Meessen L."/>
            <person name="Lombard V."/>
            <person name="Mariette J."/>
            <person name="Noirot C."/>
            <person name="Park J."/>
            <person name="Patyshakuliyeva A."/>
            <person name="Wieneger R.A.B."/>
            <person name="Wosten H.A.B."/>
            <person name="Martin F."/>
            <person name="Coutinho P.M."/>
            <person name="de Vries R."/>
            <person name="Martinez A.T."/>
            <person name="Klopp C."/>
            <person name="Pontarotti P."/>
            <person name="Henrissat B."/>
            <person name="Record E."/>
        </authorList>
    </citation>
    <scope>NUCLEOTIDE SEQUENCE [LARGE SCALE GENOMIC DNA]</scope>
    <source>
        <strain evidence="2">BRFM137</strain>
    </source>
</reference>
<dbReference type="EMBL" id="CCBP010000254">
    <property type="protein sequence ID" value="CDO75291.1"/>
    <property type="molecule type" value="Genomic_DNA"/>
</dbReference>
<protein>
    <submittedName>
        <fullName evidence="2">Uncharacterized protein</fullName>
    </submittedName>
</protein>
<name>A0A060SMB2_PYCCI</name>